<accession>A0A498CPQ6</accession>
<dbReference type="Pfam" id="PF12822">
    <property type="entry name" value="ECF_trnsprt"/>
    <property type="match status" value="1"/>
</dbReference>
<dbReference type="EMBL" id="RCHT01000014">
    <property type="protein sequence ID" value="RLL10364.1"/>
    <property type="molecule type" value="Genomic_DNA"/>
</dbReference>
<keyword evidence="3" id="KW-1185">Reference proteome</keyword>
<evidence type="ECO:0000313" key="2">
    <source>
        <dbReference type="EMBL" id="RLL10364.1"/>
    </source>
</evidence>
<proteinExistence type="predicted"/>
<dbReference type="GO" id="GO:0022857">
    <property type="term" value="F:transmembrane transporter activity"/>
    <property type="evidence" value="ECO:0007669"/>
    <property type="project" value="InterPro"/>
</dbReference>
<name>A0A498CPQ6_9FIRM</name>
<feature type="transmembrane region" description="Helical" evidence="1">
    <location>
        <begin position="95"/>
        <end position="117"/>
    </location>
</feature>
<gene>
    <name evidence="2" type="ORF">D4A47_08905</name>
</gene>
<dbReference type="NCBIfam" id="TIGR04518">
    <property type="entry name" value="ECF_S_folT_fam"/>
    <property type="match status" value="1"/>
</dbReference>
<dbReference type="InterPro" id="IPR024529">
    <property type="entry name" value="ECF_trnsprt_substrate-spec"/>
</dbReference>
<dbReference type="Proteomes" id="UP000276301">
    <property type="component" value="Unassembled WGS sequence"/>
</dbReference>
<feature type="transmembrane region" description="Helical" evidence="1">
    <location>
        <begin position="62"/>
        <end position="83"/>
    </location>
</feature>
<feature type="transmembrane region" description="Helical" evidence="1">
    <location>
        <begin position="162"/>
        <end position="180"/>
    </location>
</feature>
<keyword evidence="1" id="KW-0472">Membrane</keyword>
<dbReference type="RefSeq" id="WP_121587013.1">
    <property type="nucleotide sequence ID" value="NZ_RCHT01000014.1"/>
</dbReference>
<keyword evidence="1" id="KW-0812">Transmembrane</keyword>
<sequence>MNRFSSLAAELRGIPRLTAESARETRSVRSLTGTSMLMALSVLLNQFTIFISALIRVSFTFLPIAAAGMLFGPVLTGLAGAAIDILKYFTRNDGSAFFPGFTISEFMRGFLYGLILYRKPVTLGRTAAAHLSVMVVVTFLLNPLWLSMMYGQAFVALVGMRVVKNLFLFPIEVAMLYALLKATATIRARALV</sequence>
<dbReference type="AlphaFoldDB" id="A0A498CPQ6"/>
<reference evidence="2 3" key="1">
    <citation type="submission" date="2018-10" db="EMBL/GenBank/DDBJ databases">
        <title>Anaerotruncus faecis sp. nov., isolated from human feces.</title>
        <authorList>
            <person name="Wang Y.-J."/>
        </authorList>
    </citation>
    <scope>NUCLEOTIDE SEQUENCE [LARGE SCALE GENOMIC DNA]</scope>
    <source>
        <strain evidence="2 3">22A2-44</strain>
    </source>
</reference>
<evidence type="ECO:0000256" key="1">
    <source>
        <dbReference type="SAM" id="Phobius"/>
    </source>
</evidence>
<protein>
    <submittedName>
        <fullName evidence="2">Folate family ECF transporter S component</fullName>
    </submittedName>
</protein>
<comment type="caution">
    <text evidence="2">The sequence shown here is derived from an EMBL/GenBank/DDBJ whole genome shotgun (WGS) entry which is preliminary data.</text>
</comment>
<feature type="transmembrane region" description="Helical" evidence="1">
    <location>
        <begin position="129"/>
        <end position="150"/>
    </location>
</feature>
<keyword evidence="1" id="KW-1133">Transmembrane helix</keyword>
<organism evidence="2 3">
    <name type="scientific">Anaerotruncus massiliensis</name>
    <name type="common">ex Liu et al. 2021</name>
    <dbReference type="NCBI Taxonomy" id="2321404"/>
    <lineage>
        <taxon>Bacteria</taxon>
        <taxon>Bacillati</taxon>
        <taxon>Bacillota</taxon>
        <taxon>Clostridia</taxon>
        <taxon>Eubacteriales</taxon>
        <taxon>Oscillospiraceae</taxon>
        <taxon>Anaerotruncus</taxon>
    </lineage>
</organism>
<feature type="transmembrane region" description="Helical" evidence="1">
    <location>
        <begin position="36"/>
        <end position="55"/>
    </location>
</feature>
<evidence type="ECO:0000313" key="3">
    <source>
        <dbReference type="Proteomes" id="UP000276301"/>
    </source>
</evidence>
<dbReference type="InterPro" id="IPR030949">
    <property type="entry name" value="ECF_S_folate_fam"/>
</dbReference>
<dbReference type="Gene3D" id="1.10.1760.20">
    <property type="match status" value="1"/>
</dbReference>